<dbReference type="EMBL" id="GGEC01058939">
    <property type="protein sequence ID" value="MBX39423.1"/>
    <property type="molecule type" value="Transcribed_RNA"/>
</dbReference>
<dbReference type="AlphaFoldDB" id="A0A2P2NAC4"/>
<name>A0A2P2NAC4_RHIMU</name>
<proteinExistence type="predicted"/>
<accession>A0A2P2NAC4</accession>
<reference evidence="1" key="1">
    <citation type="submission" date="2018-02" db="EMBL/GenBank/DDBJ databases">
        <title>Rhizophora mucronata_Transcriptome.</title>
        <authorList>
            <person name="Meera S.P."/>
            <person name="Sreeshan A."/>
            <person name="Augustine A."/>
        </authorList>
    </citation>
    <scope>NUCLEOTIDE SEQUENCE</scope>
    <source>
        <tissue evidence="1">Leaf</tissue>
    </source>
</reference>
<protein>
    <submittedName>
        <fullName evidence="1">Uncharacterized protein</fullName>
    </submittedName>
</protein>
<evidence type="ECO:0000313" key="1">
    <source>
        <dbReference type="EMBL" id="MBX39423.1"/>
    </source>
</evidence>
<organism evidence="1">
    <name type="scientific">Rhizophora mucronata</name>
    <name type="common">Asiatic mangrove</name>
    <dbReference type="NCBI Taxonomy" id="61149"/>
    <lineage>
        <taxon>Eukaryota</taxon>
        <taxon>Viridiplantae</taxon>
        <taxon>Streptophyta</taxon>
        <taxon>Embryophyta</taxon>
        <taxon>Tracheophyta</taxon>
        <taxon>Spermatophyta</taxon>
        <taxon>Magnoliopsida</taxon>
        <taxon>eudicotyledons</taxon>
        <taxon>Gunneridae</taxon>
        <taxon>Pentapetalae</taxon>
        <taxon>rosids</taxon>
        <taxon>fabids</taxon>
        <taxon>Malpighiales</taxon>
        <taxon>Rhizophoraceae</taxon>
        <taxon>Rhizophora</taxon>
    </lineage>
</organism>
<sequence length="53" mass="6178">MADRFGNDNYPAVCRSDVIVSFIFGQSNRECVCFYFRLFSSFQMKLVLSNQII</sequence>